<dbReference type="SUPFAM" id="SSF53807">
    <property type="entry name" value="Helical backbone' metal receptor"/>
    <property type="match status" value="1"/>
</dbReference>
<gene>
    <name evidence="1" type="ORF">DEM27_23150</name>
</gene>
<name>A0A2U2DKJ5_9HYPH</name>
<organism evidence="1 2">
    <name type="scientific">Metarhizobium album</name>
    <dbReference type="NCBI Taxonomy" id="2182425"/>
    <lineage>
        <taxon>Bacteria</taxon>
        <taxon>Pseudomonadati</taxon>
        <taxon>Pseudomonadota</taxon>
        <taxon>Alphaproteobacteria</taxon>
        <taxon>Hyphomicrobiales</taxon>
        <taxon>Rhizobiaceae</taxon>
        <taxon>Metarhizobium</taxon>
    </lineage>
</organism>
<dbReference type="AlphaFoldDB" id="A0A2U2DKJ5"/>
<evidence type="ECO:0000313" key="1">
    <source>
        <dbReference type="EMBL" id="PWE53824.1"/>
    </source>
</evidence>
<protein>
    <submittedName>
        <fullName evidence="1">Uncharacterized protein</fullName>
    </submittedName>
</protein>
<evidence type="ECO:0000313" key="2">
    <source>
        <dbReference type="Proteomes" id="UP000245252"/>
    </source>
</evidence>
<keyword evidence="2" id="KW-1185">Reference proteome</keyword>
<dbReference type="Gene3D" id="3.40.50.1980">
    <property type="entry name" value="Nitrogenase molybdenum iron protein domain"/>
    <property type="match status" value="1"/>
</dbReference>
<accession>A0A2U2DKJ5</accession>
<proteinExistence type="predicted"/>
<comment type="caution">
    <text evidence="1">The sequence shown here is derived from an EMBL/GenBank/DDBJ whole genome shotgun (WGS) entry which is preliminary data.</text>
</comment>
<dbReference type="Proteomes" id="UP000245252">
    <property type="component" value="Unassembled WGS sequence"/>
</dbReference>
<sequence>MRDGQFVLWSRKTASGRFLAGLGCRLPEHLERLATAAGWIHISFEKAGDIDLDAVLWPNGKREDVEAVPTYRRLRLFRENRSIWLDDNERVLSAALWFQSPLSIRFAAEPVARRLAQVLSPT</sequence>
<reference evidence="1 2" key="1">
    <citation type="submission" date="2018-05" db="EMBL/GenBank/DDBJ databases">
        <title>The draft genome of strain NS-104.</title>
        <authorList>
            <person name="Hang P."/>
            <person name="Jiang J."/>
        </authorList>
    </citation>
    <scope>NUCLEOTIDE SEQUENCE [LARGE SCALE GENOMIC DNA]</scope>
    <source>
        <strain evidence="1 2">NS-104</strain>
    </source>
</reference>
<dbReference type="EMBL" id="QFBC01000013">
    <property type="protein sequence ID" value="PWE53824.1"/>
    <property type="molecule type" value="Genomic_DNA"/>
</dbReference>